<name>A0A6N7QLV8_9GAMM</name>
<dbReference type="RefSeq" id="WP_153718443.1">
    <property type="nucleotide sequence ID" value="NZ_WJPP01000001.1"/>
</dbReference>
<reference evidence="4 5" key="1">
    <citation type="submission" date="2019-11" db="EMBL/GenBank/DDBJ databases">
        <authorList>
            <person name="Zhang X.Y."/>
        </authorList>
    </citation>
    <scope>NUCLEOTIDE SEQUENCE [LARGE SCALE GENOMIC DNA]</scope>
    <source>
        <strain evidence="4 5">C176</strain>
    </source>
</reference>
<accession>A0A6N7QLV8</accession>
<keyword evidence="5" id="KW-1185">Reference proteome</keyword>
<dbReference type="InterPro" id="IPR037138">
    <property type="entry name" value="His_deacetylse_dom_sf"/>
</dbReference>
<dbReference type="Gene3D" id="3.40.800.20">
    <property type="entry name" value="Histone deacetylase domain"/>
    <property type="match status" value="1"/>
</dbReference>
<comment type="similarity">
    <text evidence="1">Belongs to the histone deacetylase family.</text>
</comment>
<sequence length="301" mass="32957">MSLPVIHHPDYTFDLPQQHPFPMQKFAVLREHLLRFNNHLQWHEPEEISFEQLAQVHSSSYLQALFEGALTRDAQRRSGFPWSPALVRRVRLETAGTLLAARVALAKGLALNSAGGTHHAHADFASGYCLINDLAVTATTLLNEGSVKRVLIIDLDVHQGDGTARIFADEPRVFTLSVHAARNFPANKAVSDCDIALESGADDATYLETLSAVVPPLISRVSPDLVIYDAGVDVHADDRLGHFRLTDSGVFARDQWVLQTVRQAGIPLVGVIGGGYDRNVEQLAARHAFFFEAALTLGKAS</sequence>
<dbReference type="GO" id="GO:0004407">
    <property type="term" value="F:histone deacetylase activity"/>
    <property type="evidence" value="ECO:0007669"/>
    <property type="project" value="InterPro"/>
</dbReference>
<gene>
    <name evidence="4" type="ORF">GH984_01520</name>
</gene>
<protein>
    <submittedName>
        <fullName evidence="4">Histone deacetylase</fullName>
    </submittedName>
</protein>
<dbReference type="GO" id="GO:0016787">
    <property type="term" value="F:hydrolase activity"/>
    <property type="evidence" value="ECO:0007669"/>
    <property type="project" value="UniProtKB-KW"/>
</dbReference>
<dbReference type="PANTHER" id="PTHR10625">
    <property type="entry name" value="HISTONE DEACETYLASE HDAC1-RELATED"/>
    <property type="match status" value="1"/>
</dbReference>
<evidence type="ECO:0000313" key="5">
    <source>
        <dbReference type="Proteomes" id="UP000433788"/>
    </source>
</evidence>
<organism evidence="4 5">
    <name type="scientific">Spiribacter salilacus</name>
    <dbReference type="NCBI Taxonomy" id="2664894"/>
    <lineage>
        <taxon>Bacteria</taxon>
        <taxon>Pseudomonadati</taxon>
        <taxon>Pseudomonadota</taxon>
        <taxon>Gammaproteobacteria</taxon>
        <taxon>Chromatiales</taxon>
        <taxon>Ectothiorhodospiraceae</taxon>
        <taxon>Spiribacter</taxon>
    </lineage>
</organism>
<dbReference type="Proteomes" id="UP000433788">
    <property type="component" value="Unassembled WGS sequence"/>
</dbReference>
<proteinExistence type="inferred from homology"/>
<dbReference type="CDD" id="cd09993">
    <property type="entry name" value="HDAC_classIV"/>
    <property type="match status" value="1"/>
</dbReference>
<dbReference type="Pfam" id="PF00850">
    <property type="entry name" value="Hist_deacetyl"/>
    <property type="match status" value="1"/>
</dbReference>
<dbReference type="InterPro" id="IPR023696">
    <property type="entry name" value="Ureohydrolase_dom_sf"/>
</dbReference>
<dbReference type="SUPFAM" id="SSF52768">
    <property type="entry name" value="Arginase/deacetylase"/>
    <property type="match status" value="1"/>
</dbReference>
<evidence type="ECO:0000313" key="4">
    <source>
        <dbReference type="EMBL" id="MRH77391.1"/>
    </source>
</evidence>
<evidence type="ECO:0000256" key="2">
    <source>
        <dbReference type="ARBA" id="ARBA00022801"/>
    </source>
</evidence>
<dbReference type="EMBL" id="WJPP01000001">
    <property type="protein sequence ID" value="MRH77391.1"/>
    <property type="molecule type" value="Genomic_DNA"/>
</dbReference>
<dbReference type="InterPro" id="IPR044150">
    <property type="entry name" value="HDAC_classIV"/>
</dbReference>
<feature type="domain" description="Histone deacetylase" evidence="3">
    <location>
        <begin position="19"/>
        <end position="283"/>
    </location>
</feature>
<dbReference type="GO" id="GO:0040029">
    <property type="term" value="P:epigenetic regulation of gene expression"/>
    <property type="evidence" value="ECO:0007669"/>
    <property type="project" value="TreeGrafter"/>
</dbReference>
<keyword evidence="2" id="KW-0378">Hydrolase</keyword>
<evidence type="ECO:0000259" key="3">
    <source>
        <dbReference type="Pfam" id="PF00850"/>
    </source>
</evidence>
<dbReference type="InterPro" id="IPR023801">
    <property type="entry name" value="His_deacetylse_dom"/>
</dbReference>
<dbReference type="InterPro" id="IPR000286">
    <property type="entry name" value="HDACs"/>
</dbReference>
<evidence type="ECO:0000256" key="1">
    <source>
        <dbReference type="ARBA" id="ARBA00005947"/>
    </source>
</evidence>
<dbReference type="PRINTS" id="PR01270">
    <property type="entry name" value="HDASUPER"/>
</dbReference>
<dbReference type="PANTHER" id="PTHR10625:SF19">
    <property type="entry name" value="HISTONE DEACETYLASE 12"/>
    <property type="match status" value="1"/>
</dbReference>
<comment type="caution">
    <text evidence="4">The sequence shown here is derived from an EMBL/GenBank/DDBJ whole genome shotgun (WGS) entry which is preliminary data.</text>
</comment>
<dbReference type="AlphaFoldDB" id="A0A6N7QLV8"/>